<evidence type="ECO:0000313" key="2">
    <source>
        <dbReference type="Proteomes" id="UP000184432"/>
    </source>
</evidence>
<dbReference type="InterPro" id="IPR018490">
    <property type="entry name" value="cNMP-bd_dom_sf"/>
</dbReference>
<evidence type="ECO:0000313" key="1">
    <source>
        <dbReference type="EMBL" id="SHI43558.1"/>
    </source>
</evidence>
<dbReference type="InterPro" id="IPR014710">
    <property type="entry name" value="RmlC-like_jellyroll"/>
</dbReference>
<name>A0A1M6B4P1_9FLAO</name>
<dbReference type="AlphaFoldDB" id="A0A1M6B4P1"/>
<dbReference type="SUPFAM" id="SSF51206">
    <property type="entry name" value="cAMP-binding domain-like"/>
    <property type="match status" value="1"/>
</dbReference>
<organism evidence="1 2">
    <name type="scientific">Aquimarina spongiae</name>
    <dbReference type="NCBI Taxonomy" id="570521"/>
    <lineage>
        <taxon>Bacteria</taxon>
        <taxon>Pseudomonadati</taxon>
        <taxon>Bacteroidota</taxon>
        <taxon>Flavobacteriia</taxon>
        <taxon>Flavobacteriales</taxon>
        <taxon>Flavobacteriaceae</taxon>
        <taxon>Aquimarina</taxon>
    </lineage>
</organism>
<accession>A0A1M6B4P1</accession>
<keyword evidence="2" id="KW-1185">Reference proteome</keyword>
<dbReference type="Gene3D" id="2.60.120.10">
    <property type="entry name" value="Jelly Rolls"/>
    <property type="match status" value="1"/>
</dbReference>
<keyword evidence="1" id="KW-0808">Transferase</keyword>
<sequence length="202" mass="23457">MFIYNHQFTVRTFSSILTMELISFIQQYISLSAEAEHTITSLVLDQTLQKGEVLNTAEKTCKRLYFVKKGAVRTYFYQNGKDITHWIYPANTMVTSWYSYLAQTPAKDYIETTITSNVVSLTYPEWQELYTSFPELERFGRLLVEEQMAAIDDFYKGYYFLSAKEKYELLINAIPNITQIANLGHIASMLGISQETLSRVRK</sequence>
<reference evidence="2" key="1">
    <citation type="submission" date="2016-11" db="EMBL/GenBank/DDBJ databases">
        <authorList>
            <person name="Varghese N."/>
            <person name="Submissions S."/>
        </authorList>
    </citation>
    <scope>NUCLEOTIDE SEQUENCE [LARGE SCALE GENOMIC DNA]</scope>
    <source>
        <strain evidence="2">DSM 22623</strain>
    </source>
</reference>
<keyword evidence="1" id="KW-0418">Kinase</keyword>
<gene>
    <name evidence="1" type="ORF">SAMN04488508_101621</name>
</gene>
<protein>
    <submittedName>
        <fullName evidence="1">cAMP-binding domain of CRP or a regulatory subunit of cAMP-dependent protein kinases</fullName>
    </submittedName>
</protein>
<dbReference type="STRING" id="570521.SAMN04488508_101621"/>
<dbReference type="EMBL" id="FQYP01000001">
    <property type="protein sequence ID" value="SHI43558.1"/>
    <property type="molecule type" value="Genomic_DNA"/>
</dbReference>
<proteinExistence type="predicted"/>
<dbReference type="Proteomes" id="UP000184432">
    <property type="component" value="Unassembled WGS sequence"/>
</dbReference>
<dbReference type="GO" id="GO:0016301">
    <property type="term" value="F:kinase activity"/>
    <property type="evidence" value="ECO:0007669"/>
    <property type="project" value="UniProtKB-KW"/>
</dbReference>